<dbReference type="Proteomes" id="UP001165565">
    <property type="component" value="Unassembled WGS sequence"/>
</dbReference>
<comment type="caution">
    <text evidence="1">The sequence shown here is derived from an EMBL/GenBank/DDBJ whole genome shotgun (WGS) entry which is preliminary data.</text>
</comment>
<dbReference type="EMBL" id="JANFAV010000028">
    <property type="protein sequence ID" value="MCW6537670.1"/>
    <property type="molecule type" value="Genomic_DNA"/>
</dbReference>
<gene>
    <name evidence="1" type="ORF">NEE01_23085</name>
</gene>
<keyword evidence="2" id="KW-1185">Reference proteome</keyword>
<organism evidence="1 2">
    <name type="scientific">Sphingomonas lycopersici</name>
    <dbReference type="NCBI Taxonomy" id="2951807"/>
    <lineage>
        <taxon>Bacteria</taxon>
        <taxon>Pseudomonadati</taxon>
        <taxon>Pseudomonadota</taxon>
        <taxon>Alphaproteobacteria</taxon>
        <taxon>Sphingomonadales</taxon>
        <taxon>Sphingomonadaceae</taxon>
        <taxon>Sphingomonas</taxon>
    </lineage>
</organism>
<name>A0AA41ZCU1_9SPHN</name>
<reference evidence="1" key="1">
    <citation type="submission" date="2022-06" db="EMBL/GenBank/DDBJ databases">
        <title>Sphingomonas sp. nov. isolated from rhizosphere soil of tomato.</title>
        <authorList>
            <person name="Dong H."/>
            <person name="Gao R."/>
        </authorList>
    </citation>
    <scope>NUCLEOTIDE SEQUENCE</scope>
    <source>
        <strain evidence="1">MMSM24</strain>
    </source>
</reference>
<dbReference type="AlphaFoldDB" id="A0AA41ZCU1"/>
<evidence type="ECO:0000313" key="2">
    <source>
        <dbReference type="Proteomes" id="UP001165565"/>
    </source>
</evidence>
<evidence type="ECO:0008006" key="3">
    <source>
        <dbReference type="Google" id="ProtNLM"/>
    </source>
</evidence>
<dbReference type="RefSeq" id="WP_349293097.1">
    <property type="nucleotide sequence ID" value="NZ_JANFAV010000028.1"/>
</dbReference>
<dbReference type="Gene3D" id="3.20.20.70">
    <property type="entry name" value="Aldolase class I"/>
    <property type="match status" value="1"/>
</dbReference>
<evidence type="ECO:0000313" key="1">
    <source>
        <dbReference type="EMBL" id="MCW6537670.1"/>
    </source>
</evidence>
<protein>
    <recommendedName>
        <fullName evidence="3">NADH:flavin oxidoreductase/NADH oxidase N-terminal domain-containing protein</fullName>
    </recommendedName>
</protein>
<sequence>MITVGSVGLDSDIMASLVGTEARSTGGAGLAELARRFDNQEFDLVAIGRAILGDAQWVQKVKEGRYGELKPFTRDDLAFLTSEDLSFLESRRTGE</sequence>
<dbReference type="InterPro" id="IPR013785">
    <property type="entry name" value="Aldolase_TIM"/>
</dbReference>
<accession>A0AA41ZCU1</accession>
<proteinExistence type="predicted"/>
<dbReference type="SUPFAM" id="SSF51395">
    <property type="entry name" value="FMN-linked oxidoreductases"/>
    <property type="match status" value="1"/>
</dbReference>